<dbReference type="KEGG" id="dpf:ON006_01145"/>
<evidence type="ECO:0000313" key="2">
    <source>
        <dbReference type="EMBL" id="WAC12574.1"/>
    </source>
</evidence>
<keyword evidence="1" id="KW-0472">Membrane</keyword>
<gene>
    <name evidence="2" type="ORF">ON006_01145</name>
</gene>
<evidence type="ECO:0000313" key="3">
    <source>
        <dbReference type="Proteomes" id="UP001164653"/>
    </source>
</evidence>
<name>A0A9E8N9Q4_9BACT</name>
<organism evidence="2 3">
    <name type="scientific">Dyadobacter pollutisoli</name>
    <dbReference type="NCBI Taxonomy" id="2910158"/>
    <lineage>
        <taxon>Bacteria</taxon>
        <taxon>Pseudomonadati</taxon>
        <taxon>Bacteroidota</taxon>
        <taxon>Cytophagia</taxon>
        <taxon>Cytophagales</taxon>
        <taxon>Spirosomataceae</taxon>
        <taxon>Dyadobacter</taxon>
    </lineage>
</organism>
<keyword evidence="3" id="KW-1185">Reference proteome</keyword>
<keyword evidence="1" id="KW-0812">Transmembrane</keyword>
<dbReference type="Pfam" id="PF08592">
    <property type="entry name" value="Anthrone_oxy"/>
    <property type="match status" value="1"/>
</dbReference>
<reference evidence="2" key="1">
    <citation type="submission" date="2022-11" db="EMBL/GenBank/DDBJ databases">
        <title>Dyadobacter pollutisoli sp. nov., isolated from plastic dumped soil.</title>
        <authorList>
            <person name="Kim J.M."/>
            <person name="Kim K.R."/>
            <person name="Lee J.K."/>
            <person name="Hao L."/>
            <person name="Jeon C.O."/>
        </authorList>
    </citation>
    <scope>NUCLEOTIDE SEQUENCE</scope>
    <source>
        <strain evidence="2">U1</strain>
    </source>
</reference>
<feature type="transmembrane region" description="Helical" evidence="1">
    <location>
        <begin position="48"/>
        <end position="72"/>
    </location>
</feature>
<proteinExistence type="predicted"/>
<keyword evidence="1" id="KW-1133">Transmembrane helix</keyword>
<dbReference type="RefSeq" id="WP_244823274.1">
    <property type="nucleotide sequence ID" value="NZ_CP112998.1"/>
</dbReference>
<dbReference type="AlphaFoldDB" id="A0A9E8N9Q4"/>
<dbReference type="InterPro" id="IPR013901">
    <property type="entry name" value="Anthrone_oxy"/>
</dbReference>
<sequence length="170" mass="18475">MNALNLVLLATALASALIAGLFYSYSCSVNPGLGQLSDVNYLSAMQSINKAIINPIFFFSFMGTLFLLPVSTYMHYSSGFSSRFYILLAATIIYAVGTFGVTMVGNVPLNDALEKFDIAGASAQQLATWRSQFEKPWNNLHFIRTVASVVSLILVLISCLQTVSPTKPID</sequence>
<feature type="transmembrane region" description="Helical" evidence="1">
    <location>
        <begin position="142"/>
        <end position="163"/>
    </location>
</feature>
<dbReference type="Proteomes" id="UP001164653">
    <property type="component" value="Chromosome"/>
</dbReference>
<feature type="transmembrane region" description="Helical" evidence="1">
    <location>
        <begin position="84"/>
        <end position="105"/>
    </location>
</feature>
<protein>
    <submittedName>
        <fullName evidence="2">DUF1772 domain-containing protein</fullName>
    </submittedName>
</protein>
<accession>A0A9E8N9Q4</accession>
<dbReference type="EMBL" id="CP112998">
    <property type="protein sequence ID" value="WAC12574.1"/>
    <property type="molecule type" value="Genomic_DNA"/>
</dbReference>
<evidence type="ECO:0000256" key="1">
    <source>
        <dbReference type="SAM" id="Phobius"/>
    </source>
</evidence>